<proteinExistence type="predicted"/>
<keyword evidence="3" id="KW-1185">Reference proteome</keyword>
<evidence type="ECO:0000313" key="3">
    <source>
        <dbReference type="Proteomes" id="UP000077013"/>
    </source>
</evidence>
<dbReference type="SUPFAM" id="SSF51306">
    <property type="entry name" value="LexA/Signal peptidase"/>
    <property type="match status" value="1"/>
</dbReference>
<evidence type="ECO:0000313" key="2">
    <source>
        <dbReference type="EMBL" id="OAB78830.1"/>
    </source>
</evidence>
<gene>
    <name evidence="2" type="ORF">ULVI_09625</name>
</gene>
<evidence type="ECO:0000259" key="1">
    <source>
        <dbReference type="Pfam" id="PF00717"/>
    </source>
</evidence>
<dbReference type="AlphaFoldDB" id="A0A167HPM4"/>
<accession>A0A167HPM4</accession>
<feature type="domain" description="Peptidase S24/S26A/S26B/S26C" evidence="1">
    <location>
        <begin position="23"/>
        <end position="102"/>
    </location>
</feature>
<dbReference type="OrthoDB" id="9787787at2"/>
<dbReference type="InterPro" id="IPR015927">
    <property type="entry name" value="Peptidase_S24_S26A/B/C"/>
</dbReference>
<dbReference type="Gene3D" id="2.10.109.10">
    <property type="entry name" value="Umud Fragment, subunit A"/>
    <property type="match status" value="1"/>
</dbReference>
<dbReference type="STRING" id="1763537.ULVI_09625"/>
<organism evidence="2 3">
    <name type="scientific">Cochleicola gelatinilyticus</name>
    <dbReference type="NCBI Taxonomy" id="1763537"/>
    <lineage>
        <taxon>Bacteria</taxon>
        <taxon>Pseudomonadati</taxon>
        <taxon>Bacteroidota</taxon>
        <taxon>Flavobacteriia</taxon>
        <taxon>Flavobacteriales</taxon>
        <taxon>Flavobacteriaceae</taxon>
        <taxon>Cochleicola</taxon>
    </lineage>
</organism>
<sequence length="122" mass="13883">MNITASGKLQKVQSRHTAEVSKQTGFPSAATHYLEAPIDLHKELIYNQDATFFIRVDGDAYKEFKILNKDVLIVDRSLSPSQNRLVLVTENGTFKVKRVVTQTEEETCIFWGVITYIIHNVL</sequence>
<protein>
    <submittedName>
        <fullName evidence="2">Peptidase S24</fullName>
    </submittedName>
</protein>
<dbReference type="Proteomes" id="UP000077013">
    <property type="component" value="Unassembled WGS sequence"/>
</dbReference>
<name>A0A167HPM4_9FLAO</name>
<dbReference type="Pfam" id="PF00717">
    <property type="entry name" value="Peptidase_S24"/>
    <property type="match status" value="1"/>
</dbReference>
<comment type="caution">
    <text evidence="2">The sequence shown here is derived from an EMBL/GenBank/DDBJ whole genome shotgun (WGS) entry which is preliminary data.</text>
</comment>
<reference evidence="2 3" key="1">
    <citation type="submission" date="2016-02" db="EMBL/GenBank/DDBJ databases">
        <title>Ulvibacter sp. LPB0005, isolated from Thais luteostoma.</title>
        <authorList>
            <person name="Shin S.-K."/>
            <person name="Yi H."/>
        </authorList>
    </citation>
    <scope>NUCLEOTIDE SEQUENCE [LARGE SCALE GENOMIC DNA]</scope>
    <source>
        <strain evidence="2 3">LPB0005</strain>
    </source>
</reference>
<dbReference type="InterPro" id="IPR036286">
    <property type="entry name" value="LexA/Signal_pep-like_sf"/>
</dbReference>
<dbReference type="RefSeq" id="WP_082830834.1">
    <property type="nucleotide sequence ID" value="NZ_LRXL01000037.1"/>
</dbReference>
<dbReference type="EMBL" id="LRXL01000037">
    <property type="protein sequence ID" value="OAB78830.1"/>
    <property type="molecule type" value="Genomic_DNA"/>
</dbReference>